<dbReference type="AlphaFoldDB" id="A0A0A8Y437"/>
<evidence type="ECO:0000313" key="1">
    <source>
        <dbReference type="EMBL" id="JAD20614.1"/>
    </source>
</evidence>
<reference evidence="1" key="2">
    <citation type="journal article" date="2015" name="Data Brief">
        <title>Shoot transcriptome of the giant reed, Arundo donax.</title>
        <authorList>
            <person name="Barrero R.A."/>
            <person name="Guerrero F.D."/>
            <person name="Moolhuijzen P."/>
            <person name="Goolsby J.A."/>
            <person name="Tidwell J."/>
            <person name="Bellgard S.E."/>
            <person name="Bellgard M.I."/>
        </authorList>
    </citation>
    <scope>NUCLEOTIDE SEQUENCE</scope>
    <source>
        <tissue evidence="1">Shoot tissue taken approximately 20 cm above the soil surface</tissue>
    </source>
</reference>
<reference evidence="1" key="1">
    <citation type="submission" date="2014-09" db="EMBL/GenBank/DDBJ databases">
        <authorList>
            <person name="Magalhaes I.L.F."/>
            <person name="Oliveira U."/>
            <person name="Santos F.R."/>
            <person name="Vidigal T.H.D.A."/>
            <person name="Brescovit A.D."/>
            <person name="Santos A.J."/>
        </authorList>
    </citation>
    <scope>NUCLEOTIDE SEQUENCE</scope>
    <source>
        <tissue evidence="1">Shoot tissue taken approximately 20 cm above the soil surface</tissue>
    </source>
</reference>
<accession>A0A0A8Y437</accession>
<protein>
    <submittedName>
        <fullName evidence="1">Uncharacterized protein</fullName>
    </submittedName>
</protein>
<sequence length="18" mass="2067">MNHQLNNIISNLISLSKK</sequence>
<dbReference type="EMBL" id="GBRH01277281">
    <property type="protein sequence ID" value="JAD20614.1"/>
    <property type="molecule type" value="Transcribed_RNA"/>
</dbReference>
<organism evidence="1">
    <name type="scientific">Arundo donax</name>
    <name type="common">Giant reed</name>
    <name type="synonym">Donax arundinaceus</name>
    <dbReference type="NCBI Taxonomy" id="35708"/>
    <lineage>
        <taxon>Eukaryota</taxon>
        <taxon>Viridiplantae</taxon>
        <taxon>Streptophyta</taxon>
        <taxon>Embryophyta</taxon>
        <taxon>Tracheophyta</taxon>
        <taxon>Spermatophyta</taxon>
        <taxon>Magnoliopsida</taxon>
        <taxon>Liliopsida</taxon>
        <taxon>Poales</taxon>
        <taxon>Poaceae</taxon>
        <taxon>PACMAD clade</taxon>
        <taxon>Arundinoideae</taxon>
        <taxon>Arundineae</taxon>
        <taxon>Arundo</taxon>
    </lineage>
</organism>
<name>A0A0A8Y437_ARUDO</name>
<proteinExistence type="predicted"/>